<evidence type="ECO:0000313" key="1">
    <source>
        <dbReference type="EMBL" id="KAJ9112613.1"/>
    </source>
</evidence>
<dbReference type="Proteomes" id="UP001241377">
    <property type="component" value="Unassembled WGS sequence"/>
</dbReference>
<evidence type="ECO:0000313" key="2">
    <source>
        <dbReference type="Proteomes" id="UP001241377"/>
    </source>
</evidence>
<reference evidence="1" key="1">
    <citation type="submission" date="2023-04" db="EMBL/GenBank/DDBJ databases">
        <title>Draft Genome sequencing of Naganishia species isolated from polar environments using Oxford Nanopore Technology.</title>
        <authorList>
            <person name="Leo P."/>
            <person name="Venkateswaran K."/>
        </authorList>
    </citation>
    <scope>NUCLEOTIDE SEQUENCE</scope>
    <source>
        <strain evidence="1">MNA-CCFEE 5261</strain>
    </source>
</reference>
<proteinExistence type="predicted"/>
<sequence>MSSIADIPEDFNSALHSEQMNFDIGPNPPSTFQLEGSNRSCEEGNSKLESAGASSNANAPLIQPTTVGSGTDSAPTSDICQTPSDEYQELFDYLAQQVAKLQIKEDSRRKSLRKRQEPQNVIQGGEQMAELHRHTDKDEVQEEFYDVTEGVNYDSAGPAPAPSADTEAVPLEDADNENQDSEEGWVHIQANKPGRKHDDWEIVY</sequence>
<protein>
    <submittedName>
        <fullName evidence="1">Uncharacterized protein</fullName>
    </submittedName>
</protein>
<dbReference type="EMBL" id="JASBWR010000004">
    <property type="protein sequence ID" value="KAJ9112613.1"/>
    <property type="molecule type" value="Genomic_DNA"/>
</dbReference>
<organism evidence="1 2">
    <name type="scientific">Naganishia cerealis</name>
    <dbReference type="NCBI Taxonomy" id="610337"/>
    <lineage>
        <taxon>Eukaryota</taxon>
        <taxon>Fungi</taxon>
        <taxon>Dikarya</taxon>
        <taxon>Basidiomycota</taxon>
        <taxon>Agaricomycotina</taxon>
        <taxon>Tremellomycetes</taxon>
        <taxon>Filobasidiales</taxon>
        <taxon>Filobasidiaceae</taxon>
        <taxon>Naganishia</taxon>
    </lineage>
</organism>
<comment type="caution">
    <text evidence="1">The sequence shown here is derived from an EMBL/GenBank/DDBJ whole genome shotgun (WGS) entry which is preliminary data.</text>
</comment>
<name>A0ACC2WLJ7_9TREE</name>
<accession>A0ACC2WLJ7</accession>
<gene>
    <name evidence="1" type="ORF">QFC19_000633</name>
</gene>
<keyword evidence="2" id="KW-1185">Reference proteome</keyword>